<accession>A0A1G2F5W5</accession>
<comment type="caution">
    <text evidence="1">The sequence shown here is derived from an EMBL/GenBank/DDBJ whole genome shotgun (WGS) entry which is preliminary data.</text>
</comment>
<dbReference type="AlphaFoldDB" id="A0A1G2F5W5"/>
<proteinExistence type="predicted"/>
<gene>
    <name evidence="1" type="ORF">A2174_03670</name>
</gene>
<protein>
    <submittedName>
        <fullName evidence="1">Uncharacterized protein</fullName>
    </submittedName>
</protein>
<dbReference type="EMBL" id="MHMV01000059">
    <property type="protein sequence ID" value="OGZ32978.1"/>
    <property type="molecule type" value="Genomic_DNA"/>
</dbReference>
<sequence length="301" mass="35458">MNEQSPEQPNKSEQEKPLDLDCVFGLYETQEGRELFANLAVRAGQTINPEYIELALNWCEREAPGEEKDKFHERQGLMIIEAFDMPEERRDLLRQNIMRYSKQYEQAQKDWIIFSQKNEKEEGIILKNAGITEKDAEDDKIMASLEEKAEKEGDYKLAVILHEKQLRRNMFANLRLKHGAEFYKTYKDMLDEMAKVHDKAHSGSRAHGENLARKYFSIGEYEEASKRIEMNPRNFAEGFGYDGARYLTEHPEHVFYQKLPLLKKLIKKHEQVDSLYKKYGAEIPYLLNCRKAKRKIENKQI</sequence>
<evidence type="ECO:0000313" key="2">
    <source>
        <dbReference type="Proteomes" id="UP000177725"/>
    </source>
</evidence>
<name>A0A1G2F5W5_9BACT</name>
<organism evidence="1 2">
    <name type="scientific">Candidatus Portnoybacteria bacterium RBG_13_41_18</name>
    <dbReference type="NCBI Taxonomy" id="1801991"/>
    <lineage>
        <taxon>Bacteria</taxon>
        <taxon>Candidatus Portnoyibacteriota</taxon>
    </lineage>
</organism>
<dbReference type="Proteomes" id="UP000177725">
    <property type="component" value="Unassembled WGS sequence"/>
</dbReference>
<reference evidence="1 2" key="1">
    <citation type="journal article" date="2016" name="Nat. Commun.">
        <title>Thousands of microbial genomes shed light on interconnected biogeochemical processes in an aquifer system.</title>
        <authorList>
            <person name="Anantharaman K."/>
            <person name="Brown C.T."/>
            <person name="Hug L.A."/>
            <person name="Sharon I."/>
            <person name="Castelle C.J."/>
            <person name="Probst A.J."/>
            <person name="Thomas B.C."/>
            <person name="Singh A."/>
            <person name="Wilkins M.J."/>
            <person name="Karaoz U."/>
            <person name="Brodie E.L."/>
            <person name="Williams K.H."/>
            <person name="Hubbard S.S."/>
            <person name="Banfield J.F."/>
        </authorList>
    </citation>
    <scope>NUCLEOTIDE SEQUENCE [LARGE SCALE GENOMIC DNA]</scope>
</reference>
<evidence type="ECO:0000313" key="1">
    <source>
        <dbReference type="EMBL" id="OGZ32978.1"/>
    </source>
</evidence>